<proteinExistence type="predicted"/>
<evidence type="ECO:0000259" key="1">
    <source>
        <dbReference type="Pfam" id="PF08937"/>
    </source>
</evidence>
<reference evidence="2" key="1">
    <citation type="submission" date="2019-07" db="EMBL/GenBank/DDBJ databases">
        <authorList>
            <person name="Weber M."/>
            <person name="Kostadinov I."/>
            <person name="Kostadinov D I."/>
        </authorList>
    </citation>
    <scope>NUCLEOTIDE SEQUENCE</scope>
    <source>
        <strain evidence="2">Gfbio:sag-sample-m06:053724c1-46a9-4a36-b237-ea2bf867836b</strain>
    </source>
</reference>
<dbReference type="Pfam" id="PF08937">
    <property type="entry name" value="ThsB_TIR"/>
    <property type="match status" value="1"/>
</dbReference>
<dbReference type="InterPro" id="IPR036490">
    <property type="entry name" value="ThsB_TIR-like_sf"/>
</dbReference>
<dbReference type="EMBL" id="LR633967">
    <property type="protein sequence ID" value="VUX56352.1"/>
    <property type="molecule type" value="Genomic_DNA"/>
</dbReference>
<dbReference type="Gene3D" id="3.40.50.9200">
    <property type="entry name" value="Hypothetical protein MTH538"/>
    <property type="match status" value="1"/>
</dbReference>
<protein>
    <recommendedName>
        <fullName evidence="1">Thoeris protein ThsB TIR-like domain-containing protein</fullName>
    </recommendedName>
</protein>
<dbReference type="InterPro" id="IPR015032">
    <property type="entry name" value="ThsB__TIR-like_domain"/>
</dbReference>
<dbReference type="SUPFAM" id="SSF52206">
    <property type="entry name" value="Hypothetical protein MTH538"/>
    <property type="match status" value="1"/>
</dbReference>
<organism evidence="2">
    <name type="scientific">uncultured Woeseiaceae bacterium</name>
    <dbReference type="NCBI Taxonomy" id="1983305"/>
    <lineage>
        <taxon>Bacteria</taxon>
        <taxon>Pseudomonadati</taxon>
        <taxon>Pseudomonadota</taxon>
        <taxon>Gammaproteobacteria</taxon>
        <taxon>Woeseiales</taxon>
        <taxon>Woeseiaceae</taxon>
        <taxon>environmental samples</taxon>
    </lineage>
</organism>
<sequence length="124" mass="13765">MAKRVFFSFDFDEDQTLKHHMVGQMKLPASPFSGADWSMKEAAPQSNWESEAEARINRADVVVVLLGNNTHKAPGVLKEVAITRRLGKPIVQIIGYKDSNPTAVPNAGRKLAWTWDNMSKVLAS</sequence>
<gene>
    <name evidence="2" type="ORF">JTBM06_V1_670003</name>
</gene>
<evidence type="ECO:0000313" key="2">
    <source>
        <dbReference type="EMBL" id="VUX56352.1"/>
    </source>
</evidence>
<feature type="domain" description="Thoeris protein ThsB TIR-like" evidence="1">
    <location>
        <begin position="6"/>
        <end position="93"/>
    </location>
</feature>
<name>A0A7D9H9A7_9GAMM</name>
<accession>A0A7D9H9A7</accession>
<dbReference type="AlphaFoldDB" id="A0A7D9H9A7"/>